<dbReference type="GO" id="GO:0032993">
    <property type="term" value="C:protein-DNA complex"/>
    <property type="evidence" value="ECO:0007669"/>
    <property type="project" value="TreeGrafter"/>
</dbReference>
<dbReference type="EMBL" id="SNRY01001832">
    <property type="protein sequence ID" value="KAA6328363.1"/>
    <property type="molecule type" value="Genomic_DNA"/>
</dbReference>
<reference evidence="6" key="1">
    <citation type="submission" date="2019-03" db="EMBL/GenBank/DDBJ databases">
        <title>Single cell metagenomics reveals metabolic interactions within the superorganism composed of flagellate Streblomastix strix and complex community of Bacteroidetes bacteria on its surface.</title>
        <authorList>
            <person name="Treitli S.C."/>
            <person name="Kolisko M."/>
            <person name="Husnik F."/>
            <person name="Keeling P."/>
            <person name="Hampl V."/>
        </authorList>
    </citation>
    <scope>NUCLEOTIDE SEQUENCE</scope>
    <source>
        <strain evidence="6">STM</strain>
    </source>
</reference>
<dbReference type="FunFam" id="3.40.50.2300:FF:000073">
    <property type="entry name" value="DNA-binding response regulator RprY"/>
    <property type="match status" value="1"/>
</dbReference>
<dbReference type="InterPro" id="IPR016032">
    <property type="entry name" value="Sig_transdc_resp-reg_C-effctor"/>
</dbReference>
<keyword evidence="2" id="KW-0902">Two-component regulatory system</keyword>
<dbReference type="InterPro" id="IPR001789">
    <property type="entry name" value="Sig_transdc_resp-reg_receiver"/>
</dbReference>
<dbReference type="PROSITE" id="PS50110">
    <property type="entry name" value="RESPONSE_REGULATORY"/>
    <property type="match status" value="1"/>
</dbReference>
<dbReference type="Gene3D" id="3.40.50.2300">
    <property type="match status" value="1"/>
</dbReference>
<keyword evidence="1" id="KW-0597">Phosphoprotein</keyword>
<dbReference type="SUPFAM" id="SSF46894">
    <property type="entry name" value="C-terminal effector domain of the bipartite response regulators"/>
    <property type="match status" value="1"/>
</dbReference>
<accession>A0A5J4R6U2</accession>
<dbReference type="CDD" id="cd00383">
    <property type="entry name" value="trans_reg_C"/>
    <property type="match status" value="1"/>
</dbReference>
<evidence type="ECO:0000256" key="3">
    <source>
        <dbReference type="ARBA" id="ARBA00023125"/>
    </source>
</evidence>
<dbReference type="GO" id="GO:0000156">
    <property type="term" value="F:phosphorelay response regulator activity"/>
    <property type="evidence" value="ECO:0007669"/>
    <property type="project" value="TreeGrafter"/>
</dbReference>
<dbReference type="Gene3D" id="6.10.250.690">
    <property type="match status" value="1"/>
</dbReference>
<evidence type="ECO:0000259" key="4">
    <source>
        <dbReference type="PROSITE" id="PS50110"/>
    </source>
</evidence>
<evidence type="ECO:0000256" key="2">
    <source>
        <dbReference type="ARBA" id="ARBA00023012"/>
    </source>
</evidence>
<feature type="domain" description="Response regulatory" evidence="4">
    <location>
        <begin position="6"/>
        <end position="120"/>
    </location>
</feature>
<dbReference type="GO" id="GO:0000976">
    <property type="term" value="F:transcription cis-regulatory region binding"/>
    <property type="evidence" value="ECO:0007669"/>
    <property type="project" value="TreeGrafter"/>
</dbReference>
<dbReference type="SUPFAM" id="SSF52172">
    <property type="entry name" value="CheY-like"/>
    <property type="match status" value="1"/>
</dbReference>
<dbReference type="PANTHER" id="PTHR48111:SF40">
    <property type="entry name" value="PHOSPHATE REGULON TRANSCRIPTIONAL REGULATORY PROTEIN PHOB"/>
    <property type="match status" value="1"/>
</dbReference>
<dbReference type="PROSITE" id="PS51755">
    <property type="entry name" value="OMPR_PHOB"/>
    <property type="match status" value="1"/>
</dbReference>
<dbReference type="InterPro" id="IPR011006">
    <property type="entry name" value="CheY-like_superfamily"/>
</dbReference>
<dbReference type="Pfam" id="PF00486">
    <property type="entry name" value="Trans_reg_C"/>
    <property type="match status" value="1"/>
</dbReference>
<dbReference type="GO" id="GO:0005829">
    <property type="term" value="C:cytosol"/>
    <property type="evidence" value="ECO:0007669"/>
    <property type="project" value="TreeGrafter"/>
</dbReference>
<sequence>MEEKLNILLCEDDENLGMLLREYLQAKGYLADLYPDGEAGLKAFQKKKYDLCIFDVMMPKKDGLTLAQEARVTNVEIPIIFLTAKTLKDDILEGFKMGADDYITKPFSMEELTFRIEAILRRVRGKKNKESNTYKIGKFTFDTQKQLLVIGDQSTKLTTKESELLALLCAHANEILKREYALKTIWIDDNYFNARSMDVYITKLRKHLREDYSIEIINIHGKGYKLIVPETEEESNE</sequence>
<dbReference type="Pfam" id="PF00072">
    <property type="entry name" value="Response_reg"/>
    <property type="match status" value="1"/>
</dbReference>
<dbReference type="AlphaFoldDB" id="A0A5J4R6U2"/>
<keyword evidence="3" id="KW-0238">DNA-binding</keyword>
<dbReference type="CDD" id="cd17574">
    <property type="entry name" value="REC_OmpR"/>
    <property type="match status" value="1"/>
</dbReference>
<proteinExistence type="predicted"/>
<dbReference type="InterPro" id="IPR036388">
    <property type="entry name" value="WH-like_DNA-bd_sf"/>
</dbReference>
<evidence type="ECO:0000259" key="5">
    <source>
        <dbReference type="PROSITE" id="PS51755"/>
    </source>
</evidence>
<organism evidence="6">
    <name type="scientific">termite gut metagenome</name>
    <dbReference type="NCBI Taxonomy" id="433724"/>
    <lineage>
        <taxon>unclassified sequences</taxon>
        <taxon>metagenomes</taxon>
        <taxon>organismal metagenomes</taxon>
    </lineage>
</organism>
<dbReference type="Gene3D" id="1.10.10.10">
    <property type="entry name" value="Winged helix-like DNA-binding domain superfamily/Winged helix DNA-binding domain"/>
    <property type="match status" value="1"/>
</dbReference>
<dbReference type="InterPro" id="IPR001867">
    <property type="entry name" value="OmpR/PhoB-type_DNA-bd"/>
</dbReference>
<dbReference type="PANTHER" id="PTHR48111">
    <property type="entry name" value="REGULATOR OF RPOS"/>
    <property type="match status" value="1"/>
</dbReference>
<comment type="caution">
    <text evidence="6">The sequence shown here is derived from an EMBL/GenBank/DDBJ whole genome shotgun (WGS) entry which is preliminary data.</text>
</comment>
<protein>
    <submittedName>
        <fullName evidence="6">Transcriptional regulatory protein YycF</fullName>
    </submittedName>
</protein>
<evidence type="ECO:0000313" key="6">
    <source>
        <dbReference type="EMBL" id="KAA6328363.1"/>
    </source>
</evidence>
<dbReference type="SMART" id="SM00448">
    <property type="entry name" value="REC"/>
    <property type="match status" value="1"/>
</dbReference>
<evidence type="ECO:0000256" key="1">
    <source>
        <dbReference type="ARBA" id="ARBA00022553"/>
    </source>
</evidence>
<name>A0A5J4R6U2_9ZZZZ</name>
<dbReference type="InterPro" id="IPR039420">
    <property type="entry name" value="WalR-like"/>
</dbReference>
<dbReference type="GO" id="GO:0006355">
    <property type="term" value="P:regulation of DNA-templated transcription"/>
    <property type="evidence" value="ECO:0007669"/>
    <property type="project" value="InterPro"/>
</dbReference>
<gene>
    <name evidence="6" type="ORF">EZS27_022732</name>
</gene>
<dbReference type="SMART" id="SM00862">
    <property type="entry name" value="Trans_reg_C"/>
    <property type="match status" value="1"/>
</dbReference>
<feature type="domain" description="OmpR/PhoB-type" evidence="5">
    <location>
        <begin position="131"/>
        <end position="228"/>
    </location>
</feature>